<dbReference type="GO" id="GO:0016887">
    <property type="term" value="F:ATP hydrolysis activity"/>
    <property type="evidence" value="ECO:0007669"/>
    <property type="project" value="InterPro"/>
</dbReference>
<dbReference type="EMBL" id="VOSL01000026">
    <property type="protein sequence ID" value="TXD39726.1"/>
    <property type="molecule type" value="Genomic_DNA"/>
</dbReference>
<dbReference type="PANTHER" id="PTHR43119">
    <property type="entry name" value="ABC TRANSPORT PROTEIN ATP-BINDING COMPONENT-RELATED"/>
    <property type="match status" value="1"/>
</dbReference>
<dbReference type="GO" id="GO:0005524">
    <property type="term" value="F:ATP binding"/>
    <property type="evidence" value="ECO:0007669"/>
    <property type="project" value="UniProtKB-KW"/>
</dbReference>
<sequence>MTSPRLRASNLTWTPPERPSPLWQDVCFELHPGECVGLDGESGSGKSTLMRALVALLGTERGEVHCGDLTLSPETVHAFRRRVLYLHQRPAPLAKTLDDELRLARHYASRHIPAHTRPLSEDEQHTLLDRLGLSHIPLTRTFERLSPGEQQRVGLVRALTLQPPVLLLDEPTASLDTRSTERVEELLHELLADHPTRAILLITHQADQRARLTSRTLNIARWHPASHTTPNP</sequence>
<dbReference type="SMART" id="SM00382">
    <property type="entry name" value="AAA"/>
    <property type="match status" value="1"/>
</dbReference>
<keyword evidence="1" id="KW-0813">Transport</keyword>
<evidence type="ECO:0000256" key="2">
    <source>
        <dbReference type="ARBA" id="ARBA00022741"/>
    </source>
</evidence>
<dbReference type="PROSITE" id="PS50893">
    <property type="entry name" value="ABC_TRANSPORTER_2"/>
    <property type="match status" value="1"/>
</dbReference>
<dbReference type="PANTHER" id="PTHR43119:SF1">
    <property type="entry name" value="ABC TRANSPORTER DOMAIN-CONTAINING PROTEIN"/>
    <property type="match status" value="1"/>
</dbReference>
<evidence type="ECO:0000256" key="1">
    <source>
        <dbReference type="ARBA" id="ARBA00022448"/>
    </source>
</evidence>
<comment type="caution">
    <text evidence="5">The sequence shown here is derived from an EMBL/GenBank/DDBJ whole genome shotgun (WGS) entry which is preliminary data.</text>
</comment>
<reference evidence="5 6" key="1">
    <citation type="submission" date="2019-08" db="EMBL/GenBank/DDBJ databases">
        <title>Bradymonadales sp. TMQ2.</title>
        <authorList>
            <person name="Liang Q."/>
        </authorList>
    </citation>
    <scope>NUCLEOTIDE SEQUENCE [LARGE SCALE GENOMIC DNA]</scope>
    <source>
        <strain evidence="5 6">TMQ2</strain>
    </source>
</reference>
<dbReference type="GO" id="GO:0016020">
    <property type="term" value="C:membrane"/>
    <property type="evidence" value="ECO:0007669"/>
    <property type="project" value="InterPro"/>
</dbReference>
<dbReference type="InterPro" id="IPR003593">
    <property type="entry name" value="AAA+_ATPase"/>
</dbReference>
<dbReference type="AlphaFoldDB" id="A0A5C6XCJ4"/>
<proteinExistence type="predicted"/>
<evidence type="ECO:0000313" key="6">
    <source>
        <dbReference type="Proteomes" id="UP000321046"/>
    </source>
</evidence>
<feature type="domain" description="ABC transporter" evidence="4">
    <location>
        <begin position="6"/>
        <end position="232"/>
    </location>
</feature>
<dbReference type="PROSITE" id="PS00211">
    <property type="entry name" value="ABC_TRANSPORTER_1"/>
    <property type="match status" value="1"/>
</dbReference>
<protein>
    <submittedName>
        <fullName evidence="5">ABC transporter ATP-binding protein</fullName>
    </submittedName>
</protein>
<dbReference type="CDD" id="cd03225">
    <property type="entry name" value="ABC_cobalt_CbiO_domain1"/>
    <property type="match status" value="1"/>
</dbReference>
<dbReference type="GO" id="GO:0055085">
    <property type="term" value="P:transmembrane transport"/>
    <property type="evidence" value="ECO:0007669"/>
    <property type="project" value="InterPro"/>
</dbReference>
<dbReference type="Gene3D" id="3.40.50.300">
    <property type="entry name" value="P-loop containing nucleotide triphosphate hydrolases"/>
    <property type="match status" value="1"/>
</dbReference>
<evidence type="ECO:0000256" key="3">
    <source>
        <dbReference type="ARBA" id="ARBA00022840"/>
    </source>
</evidence>
<dbReference type="Pfam" id="PF00005">
    <property type="entry name" value="ABC_tran"/>
    <property type="match status" value="1"/>
</dbReference>
<organism evidence="5 6">
    <name type="scientific">Lujinxingia vulgaris</name>
    <dbReference type="NCBI Taxonomy" id="2600176"/>
    <lineage>
        <taxon>Bacteria</taxon>
        <taxon>Deltaproteobacteria</taxon>
        <taxon>Bradymonadales</taxon>
        <taxon>Lujinxingiaceae</taxon>
        <taxon>Lujinxingia</taxon>
    </lineage>
</organism>
<dbReference type="Proteomes" id="UP000321046">
    <property type="component" value="Unassembled WGS sequence"/>
</dbReference>
<dbReference type="SUPFAM" id="SSF52540">
    <property type="entry name" value="P-loop containing nucleoside triphosphate hydrolases"/>
    <property type="match status" value="1"/>
</dbReference>
<dbReference type="OrthoDB" id="9809450at2"/>
<keyword evidence="2" id="KW-0547">Nucleotide-binding</keyword>
<dbReference type="InterPro" id="IPR027417">
    <property type="entry name" value="P-loop_NTPase"/>
</dbReference>
<dbReference type="InterPro" id="IPR017871">
    <property type="entry name" value="ABC_transporter-like_CS"/>
</dbReference>
<dbReference type="InterPro" id="IPR015856">
    <property type="entry name" value="ABC_transpr_CbiO/EcfA_su"/>
</dbReference>
<dbReference type="RefSeq" id="WP_146973697.1">
    <property type="nucleotide sequence ID" value="NZ_VOSL01000026.1"/>
</dbReference>
<evidence type="ECO:0000313" key="5">
    <source>
        <dbReference type="EMBL" id="TXD39726.1"/>
    </source>
</evidence>
<accession>A0A5C6XCJ4</accession>
<keyword evidence="3 5" id="KW-0067">ATP-binding</keyword>
<dbReference type="InterPro" id="IPR003439">
    <property type="entry name" value="ABC_transporter-like_ATP-bd"/>
</dbReference>
<gene>
    <name evidence="5" type="ORF">FRC96_06480</name>
</gene>
<name>A0A5C6XCJ4_9DELT</name>
<evidence type="ECO:0000259" key="4">
    <source>
        <dbReference type="PROSITE" id="PS50893"/>
    </source>
</evidence>